<feature type="region of interest" description="Disordered" evidence="5">
    <location>
        <begin position="1457"/>
        <end position="1478"/>
    </location>
</feature>
<evidence type="ECO:0000256" key="2">
    <source>
        <dbReference type="ARBA" id="ARBA00022692"/>
    </source>
</evidence>
<dbReference type="PANTHER" id="PTHR36985:SF1">
    <property type="entry name" value="TRANSLOCATION AND ASSEMBLY MODULE SUBUNIT TAMB"/>
    <property type="match status" value="1"/>
</dbReference>
<dbReference type="KEGG" id="mmab:HQ865_01990"/>
<evidence type="ECO:0000256" key="5">
    <source>
        <dbReference type="SAM" id="MobiDB-lite"/>
    </source>
</evidence>
<dbReference type="GO" id="GO:0009306">
    <property type="term" value="P:protein secretion"/>
    <property type="evidence" value="ECO:0007669"/>
    <property type="project" value="InterPro"/>
</dbReference>
<keyword evidence="3" id="KW-1133">Transmembrane helix</keyword>
<sequence length="1478" mass="165798">MISVLLLVLQYKPVQTWIAKKVADHFSQEWKTKVYIGGIYVKPFSSVVLDSMYVLDRQKDTLVHTPKLTVELNGFSLFSSIGERKLHFSRIQLDNGSVYLKKLNDTTSNIDFIVDYFNKPDTTHKKSKPWTLIFEKSIVNNFHFRFKNLTRDTVISNRINFDDLDVYHFGVEVRNMDLVHHMFKGDVRNLTLREKSGFYVKNLTALATVDSNQILAQHLYIETPHSKLRDYYRMRFTHFADISDDFENKVQVDADFKQSQISSADIAYFTTSLDKTKFDLGIDGHVKGLVSNLKASHLTITGGQATYLKGDFAFKGLPDWDNTLLELNFDQIATNRKDLEYLYNRFGGTTNRKLPAIIEKFGNVNFKGKFTGLQNDFIAYGEFKTKLGRFQSDVNLKISKSGNPSYSGNIKAYDFDLGTLIDEPDLNRTTFVADIKGSGDELKNLVEKVNAKIAYIDYKNYRYQNVAINGSVAKKVFDGTVNINDKNINLSIKGNADLNPALPNYNLTGSIIDARLNTIHLLKDTITLSANIDTHFSGNDLNNLTGKISLNPIRIIDPRHNYLVDSVTLTASGTGRERLISLQSPIADGSIKGNYDLATLPSYFKTIVKKYIPSLKTNIVPFKSQQFDFNFKVKDIDPLIALFVPDLKIPDQGTFVGQFNSADQTATLSGYVKTINYGGMVFHDLILDENTTDGFLGLNISLNRIDLSKDLFIKNINIVNSLKKDSLNFNIKLSDKDATNQLDLYGLVAFGRDTTAKLSLLPSDVILEHQRWKIQEQVRIRLLDGKTQVSGFELSRGTQKVRINGFVSDNPADKLKVEFDKFSMATLNQLTRPSGIELKGSLNGDVILSGITKTPGMEAHLGIDSMMMNDTQIGKVKLESTLDNDRKQADVKLNILSRGLETMNIAGVYKLGKDAGDNTLDFDVKMNQTEAIIFDPFVKDLVSSLSGTVSSDLKLTGSPSEPKLNGKIILNNTGLTVNYLKTAYKLNDELTVTNSLIKIDKLSIKDIKGNEAIANGTVDLKNISNPDLNISVEAKNLMALNTTFKDNHIYYGTAYGSGTFTFTGPTDNMNIDIKATTGEGTVFNIPLNTSSTASDYDFIRFVGHRDTAKLAEQVNAFKGVTLNLELTVDEKSLVKITTDYGKLEGRGVSNKLQLKINSLGDFEMFGDYLIQSGKFEFTAKDFISKNFTVDQGGTIRWTSNPGNADINMTAVYEVRTDINNLYKAAGLTSPTGSQQKLVQAQLKLTNTLLQPRIQFDFSFPTDPQIKDDLATYLTDESNRNQQALSLIVRRQFATGTTNNLTNQVAQTAEQALSEFAFNKLNTFISQSNIRFADINIRSTSDASFAFRFFNDRLVLNGSLYNTNGNNNLFGGTSGNFFNTDISSFTKDFEADYLLRKDGRLRARYSYRVLTGTTLDLYNNLSVQYVNGFGLVYQRDFDTFGEFFRSLFRRSRRVPMPKVTNTDVAPKSEMDDRDDEKEE</sequence>
<keyword evidence="4" id="KW-0472">Membrane</keyword>
<reference evidence="7 8" key="1">
    <citation type="submission" date="2020-05" db="EMBL/GenBank/DDBJ databases">
        <title>Mucilaginibacter mali sp. nov.</title>
        <authorList>
            <person name="Kim H.S."/>
            <person name="Lee K.C."/>
            <person name="Suh M.K."/>
            <person name="Kim J.-S."/>
            <person name="Han K.-I."/>
            <person name="Eom M.K."/>
            <person name="Shin Y.K."/>
            <person name="Lee J.-S."/>
        </authorList>
    </citation>
    <scope>NUCLEOTIDE SEQUENCE [LARGE SCALE GENOMIC DNA]</scope>
    <source>
        <strain evidence="7 8">G2-14</strain>
    </source>
</reference>
<dbReference type="PANTHER" id="PTHR36985">
    <property type="entry name" value="TRANSLOCATION AND ASSEMBLY MODULE SUBUNIT TAMB"/>
    <property type="match status" value="1"/>
</dbReference>
<dbReference type="InterPro" id="IPR007452">
    <property type="entry name" value="TamB_C"/>
</dbReference>
<feature type="domain" description="Translocation and assembly module TamB C-terminal" evidence="6">
    <location>
        <begin position="1002"/>
        <end position="1436"/>
    </location>
</feature>
<organism evidence="7 8">
    <name type="scientific">Mucilaginibacter mali</name>
    <dbReference type="NCBI Taxonomy" id="2740462"/>
    <lineage>
        <taxon>Bacteria</taxon>
        <taxon>Pseudomonadati</taxon>
        <taxon>Bacteroidota</taxon>
        <taxon>Sphingobacteriia</taxon>
        <taxon>Sphingobacteriales</taxon>
        <taxon>Sphingobacteriaceae</taxon>
        <taxon>Mucilaginibacter</taxon>
    </lineage>
</organism>
<dbReference type="Proteomes" id="UP000505355">
    <property type="component" value="Chromosome"/>
</dbReference>
<accession>A0A7D4UE45</accession>
<keyword evidence="8" id="KW-1185">Reference proteome</keyword>
<comment type="subcellular location">
    <subcellularLocation>
        <location evidence="1">Membrane</location>
        <topology evidence="1">Single-pass membrane protein</topology>
    </subcellularLocation>
</comment>
<gene>
    <name evidence="7" type="ORF">HQ865_01990</name>
</gene>
<evidence type="ECO:0000313" key="7">
    <source>
        <dbReference type="EMBL" id="QKJ28576.1"/>
    </source>
</evidence>
<dbReference type="GO" id="GO:0005886">
    <property type="term" value="C:plasma membrane"/>
    <property type="evidence" value="ECO:0007669"/>
    <property type="project" value="InterPro"/>
</dbReference>
<dbReference type="Pfam" id="PF04357">
    <property type="entry name" value="TamB"/>
    <property type="match status" value="1"/>
</dbReference>
<evidence type="ECO:0000313" key="8">
    <source>
        <dbReference type="Proteomes" id="UP000505355"/>
    </source>
</evidence>
<name>A0A7D4UE45_9SPHI</name>
<evidence type="ECO:0000256" key="4">
    <source>
        <dbReference type="ARBA" id="ARBA00023136"/>
    </source>
</evidence>
<dbReference type="EMBL" id="CP054139">
    <property type="protein sequence ID" value="QKJ28576.1"/>
    <property type="molecule type" value="Genomic_DNA"/>
</dbReference>
<evidence type="ECO:0000256" key="1">
    <source>
        <dbReference type="ARBA" id="ARBA00004167"/>
    </source>
</evidence>
<protein>
    <submittedName>
        <fullName evidence="7">Translocation/assembly module TamB domain-containing protein</fullName>
    </submittedName>
</protein>
<keyword evidence="2" id="KW-0812">Transmembrane</keyword>
<evidence type="ECO:0000259" key="6">
    <source>
        <dbReference type="Pfam" id="PF04357"/>
    </source>
</evidence>
<dbReference type="RefSeq" id="WP_173413278.1">
    <property type="nucleotide sequence ID" value="NZ_CP054139.1"/>
</dbReference>
<proteinExistence type="predicted"/>
<evidence type="ECO:0000256" key="3">
    <source>
        <dbReference type="ARBA" id="ARBA00022989"/>
    </source>
</evidence>